<proteinExistence type="predicted"/>
<organism evidence="1">
    <name type="scientific">marine sediment metagenome</name>
    <dbReference type="NCBI Taxonomy" id="412755"/>
    <lineage>
        <taxon>unclassified sequences</taxon>
        <taxon>metagenomes</taxon>
        <taxon>ecological metagenomes</taxon>
    </lineage>
</organism>
<evidence type="ECO:0000313" key="1">
    <source>
        <dbReference type="EMBL" id="KKN28637.1"/>
    </source>
</evidence>
<dbReference type="AlphaFoldDB" id="A0A0F9PV64"/>
<evidence type="ECO:0008006" key="2">
    <source>
        <dbReference type="Google" id="ProtNLM"/>
    </source>
</evidence>
<reference evidence="1" key="1">
    <citation type="journal article" date="2015" name="Nature">
        <title>Complex archaea that bridge the gap between prokaryotes and eukaryotes.</title>
        <authorList>
            <person name="Spang A."/>
            <person name="Saw J.H."/>
            <person name="Jorgensen S.L."/>
            <person name="Zaremba-Niedzwiedzka K."/>
            <person name="Martijn J."/>
            <person name="Lind A.E."/>
            <person name="van Eijk R."/>
            <person name="Schleper C."/>
            <person name="Guy L."/>
            <person name="Ettema T.J."/>
        </authorList>
    </citation>
    <scope>NUCLEOTIDE SEQUENCE</scope>
</reference>
<gene>
    <name evidence="1" type="ORF">LCGC14_0852100</name>
</gene>
<dbReference type="GO" id="GO:0009007">
    <property type="term" value="F:site-specific DNA-methyltransferase (adenine-specific) activity"/>
    <property type="evidence" value="ECO:0007669"/>
    <property type="project" value="InterPro"/>
</dbReference>
<dbReference type="InterPro" id="IPR008593">
    <property type="entry name" value="Dam_MeTrfase"/>
</dbReference>
<name>A0A0F9PV64_9ZZZZ</name>
<comment type="caution">
    <text evidence="1">The sequence shown here is derived from an EMBL/GenBank/DDBJ whole genome shotgun (WGS) entry which is preliminary data.</text>
</comment>
<accession>A0A0F9PV64</accession>
<sequence length="312" mass="34754">MTEQLALTATPSNGRGLFDASLSELEAVIERGLETFVEVGLALLAIRDRKKYRENYSTFEDYCRERWGWSRQHGYELMDAAKVSSVLDNPPTNPRQAAELAPLLREDELAVVEVWRELKEEHGDAVTAGLVKQAVGQRMGKAHVGQNTGESEWYTPAEYIASAVRVMGGIDLDPASTPVANEIVQAATFYTAEEDGLEQPWAGRVWMNPPYAQPLVGGFCDKLAREYAEGNVTQACVLVNNATETAWFQALAVQATAFCFPRGRVKFWHPERESAPLQGQAVIYLGENADIFRREFQGFGFTALEVHDDRFS</sequence>
<dbReference type="GO" id="GO:0003677">
    <property type="term" value="F:DNA binding"/>
    <property type="evidence" value="ECO:0007669"/>
    <property type="project" value="InterPro"/>
</dbReference>
<protein>
    <recommendedName>
        <fullName evidence="2">DNA N-6-adenine-methyltransferase (Dam)</fullName>
    </recommendedName>
</protein>
<dbReference type="Pfam" id="PF05869">
    <property type="entry name" value="Dam"/>
    <property type="match status" value="1"/>
</dbReference>
<dbReference type="GO" id="GO:0009307">
    <property type="term" value="P:DNA restriction-modification system"/>
    <property type="evidence" value="ECO:0007669"/>
    <property type="project" value="InterPro"/>
</dbReference>
<dbReference type="EMBL" id="LAZR01002545">
    <property type="protein sequence ID" value="KKN28637.1"/>
    <property type="molecule type" value="Genomic_DNA"/>
</dbReference>